<evidence type="ECO:0000256" key="14">
    <source>
        <dbReference type="RuleBase" id="RU000336"/>
    </source>
</evidence>
<dbReference type="InterPro" id="IPR004365">
    <property type="entry name" value="NA-bd_OB_tRNA"/>
</dbReference>
<dbReference type="AlphaFoldDB" id="V2Q962"/>
<dbReference type="GO" id="GO:0042803">
    <property type="term" value="F:protein homodimerization activity"/>
    <property type="evidence" value="ECO:0007669"/>
    <property type="project" value="UniProtKB-ARBA"/>
</dbReference>
<dbReference type="CDD" id="cd00775">
    <property type="entry name" value="LysRS_core"/>
    <property type="match status" value="1"/>
</dbReference>
<dbReference type="eggNOG" id="COG1190">
    <property type="taxonomic scope" value="Bacteria"/>
</dbReference>
<keyword evidence="11 13" id="KW-0030">Aminoacyl-tRNA synthetase</keyword>
<reference evidence="15" key="2">
    <citation type="submission" date="2022-05" db="EMBL/GenBank/DDBJ databases">
        <authorList>
            <person name="Proctor A.L."/>
            <person name="Phillips G.J."/>
            <person name="Wannemuehler M.J."/>
        </authorList>
    </citation>
    <scope>NUCLEOTIDE SEQUENCE</scope>
    <source>
        <strain evidence="15">ASF457</strain>
    </source>
</reference>
<name>V2Q962_9BACT</name>
<dbReference type="Proteomes" id="UP000017429">
    <property type="component" value="Chromosome"/>
</dbReference>
<evidence type="ECO:0000256" key="13">
    <source>
        <dbReference type="HAMAP-Rule" id="MF_00252"/>
    </source>
</evidence>
<dbReference type="SUPFAM" id="SSF55681">
    <property type="entry name" value="Class II aaRS and biotin synthetases"/>
    <property type="match status" value="1"/>
</dbReference>
<evidence type="ECO:0000256" key="3">
    <source>
        <dbReference type="ARBA" id="ARBA00011738"/>
    </source>
</evidence>
<dbReference type="PROSITE" id="PS50862">
    <property type="entry name" value="AA_TRNA_LIGASE_II"/>
    <property type="match status" value="1"/>
</dbReference>
<comment type="cofactor">
    <cofactor evidence="13 14">
        <name>Mg(2+)</name>
        <dbReference type="ChEBI" id="CHEBI:18420"/>
    </cofactor>
    <text evidence="13 14">Binds 3 Mg(2+) ions per subunit.</text>
</comment>
<evidence type="ECO:0000256" key="5">
    <source>
        <dbReference type="ARBA" id="ARBA00022598"/>
    </source>
</evidence>
<dbReference type="Gene3D" id="3.30.930.10">
    <property type="entry name" value="Bira Bifunctional Protein, Domain 2"/>
    <property type="match status" value="1"/>
</dbReference>
<feature type="binding site" evidence="13">
    <location>
        <position position="402"/>
    </location>
    <ligand>
        <name>Mg(2+)</name>
        <dbReference type="ChEBI" id="CHEBI:18420"/>
        <label>1</label>
    </ligand>
</feature>
<dbReference type="Pfam" id="PF01336">
    <property type="entry name" value="tRNA_anti-codon"/>
    <property type="match status" value="1"/>
</dbReference>
<keyword evidence="7 13" id="KW-0547">Nucleotide-binding</keyword>
<dbReference type="OrthoDB" id="9802326at2"/>
<comment type="subunit">
    <text evidence="3 13">Homodimer.</text>
</comment>
<keyword evidence="6 13" id="KW-0479">Metal-binding</keyword>
<dbReference type="EC" id="6.1.1.6" evidence="13"/>
<feature type="binding site" evidence="13">
    <location>
        <position position="402"/>
    </location>
    <ligand>
        <name>Mg(2+)</name>
        <dbReference type="ChEBI" id="CHEBI:18420"/>
        <label>2</label>
    </ligand>
</feature>
<dbReference type="InterPro" id="IPR018149">
    <property type="entry name" value="Lys-tRNA-synth_II_C"/>
</dbReference>
<dbReference type="InterPro" id="IPR044136">
    <property type="entry name" value="Lys-tRNA-ligase_II_N"/>
</dbReference>
<comment type="catalytic activity">
    <reaction evidence="12 13 14">
        <text>tRNA(Lys) + L-lysine + ATP = L-lysyl-tRNA(Lys) + AMP + diphosphate</text>
        <dbReference type="Rhea" id="RHEA:20792"/>
        <dbReference type="Rhea" id="RHEA-COMP:9696"/>
        <dbReference type="Rhea" id="RHEA-COMP:9697"/>
        <dbReference type="ChEBI" id="CHEBI:30616"/>
        <dbReference type="ChEBI" id="CHEBI:32551"/>
        <dbReference type="ChEBI" id="CHEBI:33019"/>
        <dbReference type="ChEBI" id="CHEBI:78442"/>
        <dbReference type="ChEBI" id="CHEBI:78529"/>
        <dbReference type="ChEBI" id="CHEBI:456215"/>
        <dbReference type="EC" id="6.1.1.6"/>
    </reaction>
</comment>
<dbReference type="KEGG" id="msch:N508_000213"/>
<keyword evidence="9 13" id="KW-0460">Magnesium</keyword>
<reference evidence="15" key="3">
    <citation type="submission" date="2022-06" db="EMBL/GenBank/DDBJ databases">
        <title>Resources to Facilitate Use of the Altered Schaedler Flora (ASF) Mouse Model to Study Microbiome Function.</title>
        <authorList>
            <person name="Proctor A."/>
            <person name="Parvinroo S."/>
            <person name="Richie T."/>
            <person name="Jia X."/>
            <person name="Lee S.T.M."/>
            <person name="Karp P.D."/>
            <person name="Paley S."/>
            <person name="Kostic A.D."/>
            <person name="Pierre J.F."/>
            <person name="Wannemuehler M.J."/>
            <person name="Phillips G.J."/>
        </authorList>
    </citation>
    <scope>NUCLEOTIDE SEQUENCE</scope>
    <source>
        <strain evidence="15">ASF457</strain>
    </source>
</reference>
<organism evidence="15 16">
    <name type="scientific">Mucispirillum schaedleri ASF457</name>
    <dbReference type="NCBI Taxonomy" id="1379858"/>
    <lineage>
        <taxon>Bacteria</taxon>
        <taxon>Pseudomonadati</taxon>
        <taxon>Deferribacterota</taxon>
        <taxon>Deferribacteres</taxon>
        <taxon>Deferribacterales</taxon>
        <taxon>Mucispirillaceae</taxon>
        <taxon>Mucispirillum</taxon>
    </lineage>
</organism>
<dbReference type="InterPro" id="IPR002313">
    <property type="entry name" value="Lys-tRNA-ligase_II"/>
</dbReference>
<dbReference type="NCBIfam" id="NF001756">
    <property type="entry name" value="PRK00484.1"/>
    <property type="match status" value="1"/>
</dbReference>
<dbReference type="InterPro" id="IPR012340">
    <property type="entry name" value="NA-bd_OB-fold"/>
</dbReference>
<keyword evidence="10 13" id="KW-0648">Protein biosynthesis</keyword>
<evidence type="ECO:0000256" key="11">
    <source>
        <dbReference type="ARBA" id="ARBA00023146"/>
    </source>
</evidence>
<dbReference type="PANTHER" id="PTHR42918:SF15">
    <property type="entry name" value="LYSINE--TRNA LIGASE, CHLOROPLASTIC_MITOCHONDRIAL"/>
    <property type="match status" value="1"/>
</dbReference>
<evidence type="ECO:0000256" key="9">
    <source>
        <dbReference type="ARBA" id="ARBA00022842"/>
    </source>
</evidence>
<evidence type="ECO:0000256" key="1">
    <source>
        <dbReference type="ARBA" id="ARBA00004496"/>
    </source>
</evidence>
<protein>
    <recommendedName>
        <fullName evidence="13">Lysine--tRNA ligase</fullName>
        <ecNumber evidence="13">6.1.1.6</ecNumber>
    </recommendedName>
    <alternativeName>
        <fullName evidence="13">Lysyl-tRNA synthetase</fullName>
        <shortName evidence="13">LysRS</shortName>
    </alternativeName>
</protein>
<accession>V2Q962</accession>
<keyword evidence="5 13" id="KW-0436">Ligase</keyword>
<dbReference type="GO" id="GO:0005829">
    <property type="term" value="C:cytosol"/>
    <property type="evidence" value="ECO:0007669"/>
    <property type="project" value="TreeGrafter"/>
</dbReference>
<dbReference type="Pfam" id="PF00152">
    <property type="entry name" value="tRNA-synt_2"/>
    <property type="match status" value="1"/>
</dbReference>
<dbReference type="NCBIfam" id="TIGR00499">
    <property type="entry name" value="lysS_bact"/>
    <property type="match status" value="1"/>
</dbReference>
<reference evidence="15" key="1">
    <citation type="journal article" date="2014" name="Genome Announc.">
        <title>Draft genome sequences of the altered schaedler flora, a defined bacterial community from gnotobiotic mice.</title>
        <authorList>
            <person name="Wannemuehler M.J."/>
            <person name="Overstreet A.M."/>
            <person name="Ward D.V."/>
            <person name="Phillips G.J."/>
        </authorList>
    </citation>
    <scope>NUCLEOTIDE SEQUENCE</scope>
    <source>
        <strain evidence="15">ASF457</strain>
    </source>
</reference>
<dbReference type="InterPro" id="IPR034762">
    <property type="entry name" value="Lys-tRNA-ligase_II_bac/euk"/>
</dbReference>
<dbReference type="GO" id="GO:0000287">
    <property type="term" value="F:magnesium ion binding"/>
    <property type="evidence" value="ECO:0007669"/>
    <property type="project" value="UniProtKB-UniRule"/>
</dbReference>
<evidence type="ECO:0000256" key="10">
    <source>
        <dbReference type="ARBA" id="ARBA00022917"/>
    </source>
</evidence>
<evidence type="ECO:0000256" key="12">
    <source>
        <dbReference type="ARBA" id="ARBA00048573"/>
    </source>
</evidence>
<dbReference type="HAMAP" id="MF_00252">
    <property type="entry name" value="Lys_tRNA_synth_class2"/>
    <property type="match status" value="1"/>
</dbReference>
<evidence type="ECO:0000313" key="15">
    <source>
        <dbReference type="EMBL" id="USF23158.1"/>
    </source>
</evidence>
<proteinExistence type="inferred from homology"/>
<evidence type="ECO:0000313" key="16">
    <source>
        <dbReference type="Proteomes" id="UP000017429"/>
    </source>
</evidence>
<dbReference type="SUPFAM" id="SSF50249">
    <property type="entry name" value="Nucleic acid-binding proteins"/>
    <property type="match status" value="1"/>
</dbReference>
<dbReference type="PRINTS" id="PR00982">
    <property type="entry name" value="TRNASYNTHLYS"/>
</dbReference>
<dbReference type="GO" id="GO:0004824">
    <property type="term" value="F:lysine-tRNA ligase activity"/>
    <property type="evidence" value="ECO:0007669"/>
    <property type="project" value="UniProtKB-UniRule"/>
</dbReference>
<evidence type="ECO:0000256" key="7">
    <source>
        <dbReference type="ARBA" id="ARBA00022741"/>
    </source>
</evidence>
<dbReference type="Gene3D" id="2.40.50.140">
    <property type="entry name" value="Nucleic acid-binding proteins"/>
    <property type="match status" value="1"/>
</dbReference>
<evidence type="ECO:0000256" key="6">
    <source>
        <dbReference type="ARBA" id="ARBA00022723"/>
    </source>
</evidence>
<dbReference type="CDD" id="cd04322">
    <property type="entry name" value="LysRS_N"/>
    <property type="match status" value="1"/>
</dbReference>
<evidence type="ECO:0000256" key="8">
    <source>
        <dbReference type="ARBA" id="ARBA00022840"/>
    </source>
</evidence>
<dbReference type="FunFam" id="3.30.930.10:FF:000001">
    <property type="entry name" value="Lysine--tRNA ligase"/>
    <property type="match status" value="1"/>
</dbReference>
<dbReference type="FunFam" id="2.40.50.140:FF:000024">
    <property type="entry name" value="Lysine--tRNA ligase"/>
    <property type="match status" value="1"/>
</dbReference>
<dbReference type="RefSeq" id="WP_023276228.1">
    <property type="nucleotide sequence ID" value="NZ_CP097562.1"/>
</dbReference>
<feature type="binding site" evidence="13">
    <location>
        <position position="395"/>
    </location>
    <ligand>
        <name>Mg(2+)</name>
        <dbReference type="ChEBI" id="CHEBI:18420"/>
        <label>1</label>
    </ligand>
</feature>
<dbReference type="InterPro" id="IPR006195">
    <property type="entry name" value="aa-tRNA-synth_II"/>
</dbReference>
<evidence type="ECO:0000256" key="4">
    <source>
        <dbReference type="ARBA" id="ARBA00022490"/>
    </source>
</evidence>
<dbReference type="PANTHER" id="PTHR42918">
    <property type="entry name" value="LYSYL-TRNA SYNTHETASE"/>
    <property type="match status" value="1"/>
</dbReference>
<dbReference type="EMBL" id="CP097562">
    <property type="protein sequence ID" value="USF23158.1"/>
    <property type="molecule type" value="Genomic_DNA"/>
</dbReference>
<dbReference type="InterPro" id="IPR045864">
    <property type="entry name" value="aa-tRNA-synth_II/BPL/LPL"/>
</dbReference>
<dbReference type="PIRSF" id="PIRSF039101">
    <property type="entry name" value="LysRS2"/>
    <property type="match status" value="1"/>
</dbReference>
<dbReference type="InterPro" id="IPR004364">
    <property type="entry name" value="Aa-tRNA-synt_II"/>
</dbReference>
<dbReference type="GO" id="GO:0005524">
    <property type="term" value="F:ATP binding"/>
    <property type="evidence" value="ECO:0007669"/>
    <property type="project" value="UniProtKB-UniRule"/>
</dbReference>
<keyword evidence="8 13" id="KW-0067">ATP-binding</keyword>
<comment type="similarity">
    <text evidence="2 13">Belongs to the class-II aminoacyl-tRNA synthetase family.</text>
</comment>
<evidence type="ECO:0000256" key="2">
    <source>
        <dbReference type="ARBA" id="ARBA00008226"/>
    </source>
</evidence>
<keyword evidence="16" id="KW-1185">Reference proteome</keyword>
<gene>
    <name evidence="15" type="primary">lysU</name>
    <name evidence="13" type="synonym">lysS</name>
    <name evidence="15" type="ORF">N508_000213</name>
</gene>
<dbReference type="GO" id="GO:0006430">
    <property type="term" value="P:lysyl-tRNA aminoacylation"/>
    <property type="evidence" value="ECO:0007669"/>
    <property type="project" value="UniProtKB-UniRule"/>
</dbReference>
<keyword evidence="4 13" id="KW-0963">Cytoplasm</keyword>
<dbReference type="GO" id="GO:0000049">
    <property type="term" value="F:tRNA binding"/>
    <property type="evidence" value="ECO:0007669"/>
    <property type="project" value="TreeGrafter"/>
</dbReference>
<sequence length="485" mass="55879">MEQHRLEKCNKLREMGLNPYVNSHIITSTIANILEKYSSSETELPESEEFSAAGRILAKREFGKTAFLTIRDRSGIIQVYIKKALLSEEEFEVYTLTDIGDFIGVKGTLFRTKTGELTIRAFHYRLLTKTLRDLPEKFHGLKDVETRYRQRYLDLIVNNDVKEVFIKRSQIIKEIRDFFTSCGFVEVETPMMHSLVGGAAAKPFITHHNALDMQLYLRIAPELYLKRLVVGGIERVFELNRNFRNEGVDTKHNPEFTMIEWYMAYADYHTLMDMIEELVTTISQKINNTLQIQFGDLNIDLQRPWARLTMAEAIEKYGNISQDEIADYEKAKAAAEKLHIQVDSSWGHGKIISEIFEITAEEKLINPAFIIDYPKEISPLSKSKESNPELTDRFELFIAGMELSNGFNELNDPVDQEERFQKQVDSRNAGDEEACMMDEDYIRALEYGLPPTAGAGMGIDRLVMLLTNQVSIRDVLLFPYMRSED</sequence>
<comment type="subcellular location">
    <subcellularLocation>
        <location evidence="1 13">Cytoplasm</location>
    </subcellularLocation>
</comment>